<proteinExistence type="inferred from homology"/>
<evidence type="ECO:0000313" key="8">
    <source>
        <dbReference type="EMBL" id="GLD52927.1"/>
    </source>
</evidence>
<dbReference type="FunFam" id="2.60.40.1930:FF:000001">
    <property type="entry name" value="CD109 isoform 3"/>
    <property type="match status" value="1"/>
</dbReference>
<evidence type="ECO:0000256" key="3">
    <source>
        <dbReference type="ARBA" id="ARBA00022729"/>
    </source>
</evidence>
<evidence type="ECO:0000256" key="1">
    <source>
        <dbReference type="ARBA" id="ARBA00010952"/>
    </source>
</evidence>
<evidence type="ECO:0000313" key="9">
    <source>
        <dbReference type="Proteomes" id="UP001279410"/>
    </source>
</evidence>
<evidence type="ECO:0000256" key="2">
    <source>
        <dbReference type="ARBA" id="ARBA00022690"/>
    </source>
</evidence>
<reference evidence="8" key="1">
    <citation type="submission" date="2022-08" db="EMBL/GenBank/DDBJ databases">
        <title>Genome sequencing of akame (Lates japonicus).</title>
        <authorList>
            <person name="Hashiguchi Y."/>
            <person name="Takahashi H."/>
        </authorList>
    </citation>
    <scope>NUCLEOTIDE SEQUENCE</scope>
    <source>
        <strain evidence="8">Kochi</strain>
    </source>
</reference>
<keyword evidence="4" id="KW-0722">Serine protease inhibitor</keyword>
<dbReference type="AlphaFoldDB" id="A0AAD3MFD5"/>
<dbReference type="GO" id="GO:0004867">
    <property type="term" value="F:serine-type endopeptidase inhibitor activity"/>
    <property type="evidence" value="ECO:0007669"/>
    <property type="project" value="UniProtKB-KW"/>
</dbReference>
<comment type="similarity">
    <text evidence="1">Belongs to the protease inhibitor I39 (alpha-2-macroglobulin) family.</text>
</comment>
<sequence length="221" mass="24265">MTPVLQICAVIFASALLQTATSAHLNDTIFAVTVSSRMTGGKQETLCAQIHGPTEPVSLTVSLDMDSGSTVILEEAVKQDFYRCLNFQVPAVHRRMVASINVTIQGESALMTKKTKVLIEPPAFIHIVQTDKPIYKPGQTVQFRIVSMDANFIPVARVYTLVEIQDPNSNRIAQWLDKPIVSGILDLAYPVIPEAVQGSYTITASTDKGEQISHSFDIKEY</sequence>
<gene>
    <name evidence="8" type="ORF">AKAME5_000575500</name>
</gene>
<keyword evidence="2" id="KW-0646">Protease inhibitor</keyword>
<organism evidence="8 9">
    <name type="scientific">Lates japonicus</name>
    <name type="common">Japanese lates</name>
    <dbReference type="NCBI Taxonomy" id="270547"/>
    <lineage>
        <taxon>Eukaryota</taxon>
        <taxon>Metazoa</taxon>
        <taxon>Chordata</taxon>
        <taxon>Craniata</taxon>
        <taxon>Vertebrata</taxon>
        <taxon>Euteleostomi</taxon>
        <taxon>Actinopterygii</taxon>
        <taxon>Neopterygii</taxon>
        <taxon>Teleostei</taxon>
        <taxon>Neoteleostei</taxon>
        <taxon>Acanthomorphata</taxon>
        <taxon>Carangaria</taxon>
        <taxon>Carangaria incertae sedis</taxon>
        <taxon>Centropomidae</taxon>
        <taxon>Lates</taxon>
    </lineage>
</organism>
<dbReference type="EMBL" id="BRZM01000015">
    <property type="protein sequence ID" value="GLD52927.1"/>
    <property type="molecule type" value="Genomic_DNA"/>
</dbReference>
<accession>A0AAD3MFD5</accession>
<keyword evidence="3 6" id="KW-0732">Signal</keyword>
<evidence type="ECO:0000256" key="6">
    <source>
        <dbReference type="SAM" id="SignalP"/>
    </source>
</evidence>
<protein>
    <submittedName>
        <fullName evidence="8">Alpha-2-macroglobulin-like isoform X1</fullName>
    </submittedName>
</protein>
<keyword evidence="9" id="KW-1185">Reference proteome</keyword>
<dbReference type="Pfam" id="PF01835">
    <property type="entry name" value="MG2"/>
    <property type="match status" value="1"/>
</dbReference>
<dbReference type="Gene3D" id="2.60.40.1930">
    <property type="match status" value="1"/>
</dbReference>
<name>A0AAD3MFD5_LATJO</name>
<keyword evidence="5" id="KW-0325">Glycoprotein</keyword>
<feature type="chain" id="PRO_5042085106" evidence="6">
    <location>
        <begin position="23"/>
        <end position="221"/>
    </location>
</feature>
<dbReference type="PANTHER" id="PTHR11412">
    <property type="entry name" value="MACROGLOBULIN / COMPLEMENT"/>
    <property type="match status" value="1"/>
</dbReference>
<dbReference type="Proteomes" id="UP001279410">
    <property type="component" value="Unassembled WGS sequence"/>
</dbReference>
<dbReference type="InterPro" id="IPR002890">
    <property type="entry name" value="MG2"/>
</dbReference>
<feature type="non-terminal residue" evidence="8">
    <location>
        <position position="1"/>
    </location>
</feature>
<dbReference type="PANTHER" id="PTHR11412:SF160">
    <property type="entry name" value="ALPHA-2-MACROGLOBULIN-LIKE PROTEIN 1"/>
    <property type="match status" value="1"/>
</dbReference>
<evidence type="ECO:0000256" key="4">
    <source>
        <dbReference type="ARBA" id="ARBA00022900"/>
    </source>
</evidence>
<comment type="caution">
    <text evidence="8">The sequence shown here is derived from an EMBL/GenBank/DDBJ whole genome shotgun (WGS) entry which is preliminary data.</text>
</comment>
<feature type="domain" description="Macroglobulin" evidence="7">
    <location>
        <begin position="128"/>
        <end position="217"/>
    </location>
</feature>
<feature type="signal peptide" evidence="6">
    <location>
        <begin position="1"/>
        <end position="22"/>
    </location>
</feature>
<evidence type="ECO:0000256" key="5">
    <source>
        <dbReference type="ARBA" id="ARBA00023180"/>
    </source>
</evidence>
<dbReference type="InterPro" id="IPR050473">
    <property type="entry name" value="A2M/Complement_sys"/>
</dbReference>
<evidence type="ECO:0000259" key="7">
    <source>
        <dbReference type="Pfam" id="PF01835"/>
    </source>
</evidence>